<feature type="region of interest" description="Disordered" evidence="4">
    <location>
        <begin position="191"/>
        <end position="231"/>
    </location>
</feature>
<dbReference type="EMBL" id="HBHJ01029304">
    <property type="protein sequence ID" value="CAD9708415.1"/>
    <property type="molecule type" value="Transcribed_RNA"/>
</dbReference>
<dbReference type="AlphaFoldDB" id="A0A7S2SSH9"/>
<dbReference type="Pfam" id="PF00400">
    <property type="entry name" value="WD40"/>
    <property type="match status" value="5"/>
</dbReference>
<evidence type="ECO:0000256" key="4">
    <source>
        <dbReference type="SAM" id="MobiDB-lite"/>
    </source>
</evidence>
<dbReference type="PANTHER" id="PTHR22847">
    <property type="entry name" value="WD40 REPEAT PROTEIN"/>
    <property type="match status" value="1"/>
</dbReference>
<keyword evidence="2" id="KW-0677">Repeat</keyword>
<dbReference type="InterPro" id="IPR015943">
    <property type="entry name" value="WD40/YVTN_repeat-like_dom_sf"/>
</dbReference>
<dbReference type="InterPro" id="IPR011705">
    <property type="entry name" value="BACK"/>
</dbReference>
<dbReference type="Gene3D" id="2.130.10.10">
    <property type="entry name" value="YVTN repeat-like/Quinoprotein amine dehydrogenase"/>
    <property type="match status" value="2"/>
</dbReference>
<dbReference type="InterPro" id="IPR001680">
    <property type="entry name" value="WD40_rpt"/>
</dbReference>
<dbReference type="PROSITE" id="PS50082">
    <property type="entry name" value="WD_REPEATS_2"/>
    <property type="match status" value="4"/>
</dbReference>
<sequence length="641" mass="68881">MEWGKTTLAGMPLFEEKAEERLVTTDELLSRLREAHPVHQREVVNQCCEALVRVLDGSNCCKILEQSNRVGCRKLYQAALNHIISNLDAACESDEFYRLSPRLVLQLVQSISPYSEQAAVQAVQRYIAVSKNRDAELHLIASLHSSGDQGLSESANKAFHALPRAHAPALSAGEGSAQPFYAGATLHHGDLGRHPFSPGHPDLHSIPMPNGAHHPPPAQSHPSSGADPAYSISPLTTKDMVFMSSDFYHDVSKQPCLFHLEHTEWAAPFTPAELPIEEGPSSEATAANLLPAAAIQDAAGVGHTAHAHPTSDAAPSRDNSATDDPNALVDDVPLGPCTPVVKLLTCQRVVAHESHVLALESSSDFLFSASSDDIRVWHRIEGTCSGILRGHHGSVLCLAFRHGNLVSGSRDCTVNIWGSVGNTWTCIQSLRRHADSVQAVVFWNGVLASGSSDKTIRLWANDFQQWTCAQVLLGHEGGVQVLQVVRGKLFSGSQDCTIRVWATAGGATSSGEAVQSVAVLRGHRSGITALCSILDDTGMASASMDCRVLLWNMDTLTCVAEFGGDQPIVRSLQAFGKHLLCGDETGQVHVWNVENGGHEAAFKVHDNPVTDIHQCKNTFVSGSWDGDVAIWGIFASDHSGS</sequence>
<dbReference type="InterPro" id="IPR019775">
    <property type="entry name" value="WD40_repeat_CS"/>
</dbReference>
<dbReference type="PRINTS" id="PR00320">
    <property type="entry name" value="GPROTEINBRPT"/>
</dbReference>
<feature type="repeat" description="WD" evidence="3">
    <location>
        <begin position="520"/>
        <end position="561"/>
    </location>
</feature>
<dbReference type="GO" id="GO:1990234">
    <property type="term" value="C:transferase complex"/>
    <property type="evidence" value="ECO:0007669"/>
    <property type="project" value="UniProtKB-ARBA"/>
</dbReference>
<accession>A0A7S2SSH9</accession>
<evidence type="ECO:0000256" key="2">
    <source>
        <dbReference type="ARBA" id="ARBA00022737"/>
    </source>
</evidence>
<name>A0A7S2SSH9_9STRA</name>
<feature type="repeat" description="WD" evidence="3">
    <location>
        <begin position="388"/>
        <end position="417"/>
    </location>
</feature>
<feature type="repeat" description="WD" evidence="3">
    <location>
        <begin position="472"/>
        <end position="501"/>
    </location>
</feature>
<dbReference type="SMART" id="SM00320">
    <property type="entry name" value="WD40"/>
    <property type="match status" value="7"/>
</dbReference>
<evidence type="ECO:0000313" key="6">
    <source>
        <dbReference type="EMBL" id="CAD9708415.1"/>
    </source>
</evidence>
<evidence type="ECO:0000259" key="5">
    <source>
        <dbReference type="Pfam" id="PF07707"/>
    </source>
</evidence>
<dbReference type="Gene3D" id="1.25.40.420">
    <property type="match status" value="1"/>
</dbReference>
<proteinExistence type="predicted"/>
<keyword evidence="1 3" id="KW-0853">WD repeat</keyword>
<protein>
    <recommendedName>
        <fullName evidence="5">BACK domain-containing protein</fullName>
    </recommendedName>
</protein>
<feature type="region of interest" description="Disordered" evidence="4">
    <location>
        <begin position="300"/>
        <end position="328"/>
    </location>
</feature>
<feature type="domain" description="BACK" evidence="5">
    <location>
        <begin position="60"/>
        <end position="135"/>
    </location>
</feature>
<dbReference type="CDD" id="cd14733">
    <property type="entry name" value="BACK"/>
    <property type="match status" value="1"/>
</dbReference>
<dbReference type="SUPFAM" id="SSF50978">
    <property type="entry name" value="WD40 repeat-like"/>
    <property type="match status" value="1"/>
</dbReference>
<dbReference type="InterPro" id="IPR020472">
    <property type="entry name" value="WD40_PAC1"/>
</dbReference>
<dbReference type="PROSITE" id="PS50294">
    <property type="entry name" value="WD_REPEATS_REGION"/>
    <property type="match status" value="2"/>
</dbReference>
<organism evidence="6">
    <name type="scientific">Rhizochromulina marina</name>
    <dbReference type="NCBI Taxonomy" id="1034831"/>
    <lineage>
        <taxon>Eukaryota</taxon>
        <taxon>Sar</taxon>
        <taxon>Stramenopiles</taxon>
        <taxon>Ochrophyta</taxon>
        <taxon>Dictyochophyceae</taxon>
        <taxon>Rhizochromulinales</taxon>
        <taxon>Rhizochromulina</taxon>
    </lineage>
</organism>
<gene>
    <name evidence="6" type="ORF">RMAR1173_LOCUS19407</name>
</gene>
<dbReference type="CDD" id="cd00200">
    <property type="entry name" value="WD40"/>
    <property type="match status" value="1"/>
</dbReference>
<reference evidence="6" key="1">
    <citation type="submission" date="2021-01" db="EMBL/GenBank/DDBJ databases">
        <authorList>
            <person name="Corre E."/>
            <person name="Pelletier E."/>
            <person name="Niang G."/>
            <person name="Scheremetjew M."/>
            <person name="Finn R."/>
            <person name="Kale V."/>
            <person name="Holt S."/>
            <person name="Cochrane G."/>
            <person name="Meng A."/>
            <person name="Brown T."/>
            <person name="Cohen L."/>
        </authorList>
    </citation>
    <scope>NUCLEOTIDE SEQUENCE</scope>
    <source>
        <strain evidence="6">CCMP1243</strain>
    </source>
</reference>
<evidence type="ECO:0000256" key="3">
    <source>
        <dbReference type="PROSITE-ProRule" id="PRU00221"/>
    </source>
</evidence>
<evidence type="ECO:0000256" key="1">
    <source>
        <dbReference type="ARBA" id="ARBA00022574"/>
    </source>
</evidence>
<dbReference type="InterPro" id="IPR036322">
    <property type="entry name" value="WD40_repeat_dom_sf"/>
</dbReference>
<dbReference type="PANTHER" id="PTHR22847:SF637">
    <property type="entry name" value="WD REPEAT DOMAIN 5B"/>
    <property type="match status" value="1"/>
</dbReference>
<feature type="repeat" description="WD" evidence="3">
    <location>
        <begin position="430"/>
        <end position="459"/>
    </location>
</feature>
<dbReference type="Pfam" id="PF07707">
    <property type="entry name" value="BACK"/>
    <property type="match status" value="1"/>
</dbReference>
<dbReference type="PROSITE" id="PS00678">
    <property type="entry name" value="WD_REPEATS_1"/>
    <property type="match status" value="1"/>
</dbReference>